<reference evidence="1 2" key="1">
    <citation type="submission" date="2019-03" db="EMBL/GenBank/DDBJ databases">
        <title>Genomic Encyclopedia of Type Strains, Phase IV (KMG-V): Genome sequencing to study the core and pangenomes of soil and plant-associated prokaryotes.</title>
        <authorList>
            <person name="Whitman W."/>
        </authorList>
    </citation>
    <scope>NUCLEOTIDE SEQUENCE [LARGE SCALE GENOMIC DNA]</scope>
    <source>
        <strain evidence="1 2">23C40</strain>
    </source>
</reference>
<evidence type="ECO:0000313" key="2">
    <source>
        <dbReference type="Proteomes" id="UP000295043"/>
    </source>
</evidence>
<sequence>MGFGAGYGWNNSPDDGRGERFLARLLARKPSEDEDAEAHVRWGKPSRFVQAMRGTQKFLPTIEIVNWPDFPDEGEEEEQPVLDWQELAGTRVTSDVRVENPDDPDQYVIVQRTEKATFQTHLGELIRLNFANEEGN</sequence>
<dbReference type="EMBL" id="SLVU01000008">
    <property type="protein sequence ID" value="TCN30350.1"/>
    <property type="molecule type" value="Genomic_DNA"/>
</dbReference>
<comment type="caution">
    <text evidence="1">The sequence shown here is derived from an EMBL/GenBank/DDBJ whole genome shotgun (WGS) entry which is preliminary data.</text>
</comment>
<proteinExistence type="predicted"/>
<dbReference type="Proteomes" id="UP000295043">
    <property type="component" value="Unassembled WGS sequence"/>
</dbReference>
<accession>A0A4V2REW7</accession>
<protein>
    <submittedName>
        <fullName evidence="1">Uncharacterized protein</fullName>
    </submittedName>
</protein>
<organism evidence="1 2">
    <name type="scientific">Sinorhizobium americanum</name>
    <dbReference type="NCBI Taxonomy" id="194963"/>
    <lineage>
        <taxon>Bacteria</taxon>
        <taxon>Pseudomonadati</taxon>
        <taxon>Pseudomonadota</taxon>
        <taxon>Alphaproteobacteria</taxon>
        <taxon>Hyphomicrobiales</taxon>
        <taxon>Rhizobiaceae</taxon>
        <taxon>Sinorhizobium/Ensifer group</taxon>
        <taxon>Sinorhizobium</taxon>
    </lineage>
</organism>
<dbReference type="AlphaFoldDB" id="A0A4V2REW7"/>
<evidence type="ECO:0000313" key="1">
    <source>
        <dbReference type="EMBL" id="TCN30350.1"/>
    </source>
</evidence>
<dbReference type="RefSeq" id="WP_132075937.1">
    <property type="nucleotide sequence ID" value="NZ_SLVU01000008.1"/>
</dbReference>
<gene>
    <name evidence="1" type="ORF">EV184_108224</name>
</gene>
<name>A0A4V2REW7_9HYPH</name>